<dbReference type="OrthoDB" id="4025427at2759"/>
<proteinExistence type="predicted"/>
<gene>
    <name evidence="2" type="ORF">CORT_0G02830</name>
</gene>
<feature type="transmembrane region" description="Helical" evidence="1">
    <location>
        <begin position="27"/>
        <end position="43"/>
    </location>
</feature>
<keyword evidence="1" id="KW-0812">Transmembrane</keyword>
<accession>H8X9Y5</accession>
<dbReference type="RefSeq" id="XP_003871087.1">
    <property type="nucleotide sequence ID" value="XM_003871038.1"/>
</dbReference>
<evidence type="ECO:0000313" key="3">
    <source>
        <dbReference type="Proteomes" id="UP000005018"/>
    </source>
</evidence>
<feature type="transmembrane region" description="Helical" evidence="1">
    <location>
        <begin position="55"/>
        <end position="78"/>
    </location>
</feature>
<name>H8X9Y5_CANO9</name>
<reference evidence="2 3" key="1">
    <citation type="journal article" date="2012" name="PLoS ONE">
        <title>Sequence and analysis of the genome of the pathogenic yeast Candida orthopsilosis.</title>
        <authorList>
            <person name="Riccombeni A."/>
            <person name="Vidanes G."/>
            <person name="Proux-Wera E."/>
            <person name="Wolfe K.H."/>
            <person name="Butler G."/>
        </authorList>
    </citation>
    <scope>NUCLEOTIDE SEQUENCE [LARGE SCALE GENOMIC DNA]</scope>
    <source>
        <strain evidence="2 3">Co 90-125</strain>
    </source>
</reference>
<organism evidence="2 3">
    <name type="scientific">Candida orthopsilosis (strain 90-125)</name>
    <name type="common">Yeast</name>
    <dbReference type="NCBI Taxonomy" id="1136231"/>
    <lineage>
        <taxon>Eukaryota</taxon>
        <taxon>Fungi</taxon>
        <taxon>Dikarya</taxon>
        <taxon>Ascomycota</taxon>
        <taxon>Saccharomycotina</taxon>
        <taxon>Pichiomycetes</taxon>
        <taxon>Debaryomycetaceae</taxon>
        <taxon>Candida/Lodderomyces clade</taxon>
        <taxon>Candida</taxon>
    </lineage>
</organism>
<evidence type="ECO:0000313" key="2">
    <source>
        <dbReference type="EMBL" id="CCG24962.1"/>
    </source>
</evidence>
<dbReference type="HOGENOM" id="CLU_1277478_0_0_1"/>
<evidence type="ECO:0000256" key="1">
    <source>
        <dbReference type="SAM" id="Phobius"/>
    </source>
</evidence>
<dbReference type="AlphaFoldDB" id="H8X9Y5"/>
<dbReference type="EMBL" id="HE681725">
    <property type="protein sequence ID" value="CCG24962.1"/>
    <property type="molecule type" value="Genomic_DNA"/>
</dbReference>
<dbReference type="KEGG" id="cot:CORT_0G02830"/>
<dbReference type="Proteomes" id="UP000005018">
    <property type="component" value="Chromosome 7"/>
</dbReference>
<dbReference type="GeneID" id="14542147"/>
<keyword evidence="1" id="KW-0472">Membrane</keyword>
<keyword evidence="1" id="KW-1133">Transmembrane helix</keyword>
<sequence length="210" mass="24149">MGTNHLAGVLELIKGIDLPLNTSTSTIKLYLCQCVTLLFLFRFSTPKNSSRINQLTNLAILFEIILCIITNAASYFIVSTESSQYFTIDLKFAIAIQVIIIYGLFVTDLLVAFISSTNRSDKQQQEKEEEVYVSLHQNPEWLGYLCHLNNDFLKIILSYNFIMINDLEVNTTLKMVEFGIKLYCLCIMLRYEFKKEDEQHEMVSDVGEKV</sequence>
<feature type="transmembrane region" description="Helical" evidence="1">
    <location>
        <begin position="90"/>
        <end position="114"/>
    </location>
</feature>
<keyword evidence="3" id="KW-1185">Reference proteome</keyword>
<protein>
    <submittedName>
        <fullName evidence="2">Uncharacterized protein</fullName>
    </submittedName>
</protein>